<dbReference type="Pfam" id="PF20700">
    <property type="entry name" value="Mutator"/>
    <property type="match status" value="1"/>
</dbReference>
<reference evidence="2" key="1">
    <citation type="submission" date="2022-11" db="EMBL/GenBank/DDBJ databases">
        <title>Centuries of genome instability and evolution in soft-shell clam transmissible cancer (bioRxiv).</title>
        <authorList>
            <person name="Hart S.F.M."/>
            <person name="Yonemitsu M.A."/>
            <person name="Giersch R.M."/>
            <person name="Beal B.F."/>
            <person name="Arriagada G."/>
            <person name="Davis B.W."/>
            <person name="Ostrander E.A."/>
            <person name="Goff S.P."/>
            <person name="Metzger M.J."/>
        </authorList>
    </citation>
    <scope>NUCLEOTIDE SEQUENCE</scope>
    <source>
        <strain evidence="2">MELC-2E11</strain>
        <tissue evidence="2">Siphon/mantle</tissue>
    </source>
</reference>
<protein>
    <recommendedName>
        <fullName evidence="1">Mutator-like transposase domain-containing protein</fullName>
    </recommendedName>
</protein>
<keyword evidence="3" id="KW-1185">Reference proteome</keyword>
<name>A0ABY7E5L5_MYAAR</name>
<proteinExistence type="predicted"/>
<evidence type="ECO:0000259" key="1">
    <source>
        <dbReference type="Pfam" id="PF20700"/>
    </source>
</evidence>
<evidence type="ECO:0000313" key="3">
    <source>
        <dbReference type="Proteomes" id="UP001164746"/>
    </source>
</evidence>
<accession>A0ABY7E5L5</accession>
<dbReference type="InterPro" id="IPR049012">
    <property type="entry name" value="Mutator_transp_dom"/>
</dbReference>
<sequence>MPMYIYANVQDAQDVVVHASEQYALDVTHHGPGQLRSTTRLTTEDFHLVSRTGADGAPLATPDCDGQSSNVRLLRPKPENVLNLETKGRISWHGNDTNSDMLVEIIRKAGLSHPVDSPDCKNAIFVLYDKKKVGLVSKIKLKCENCGYITPKFEKPYKEAISARRGPNPAAANVGLAVGLQDTPLGNTRCRLLLANMDIPPPSRSSMQRTSIRIGTAVKEVNLNDMAQKVIKLKEINRRRGNPKAEINIAMDGRYNSTTIASRKRPGQNASQAVGIAVETMTDRQYIIAAAVQNKLCWQGAWLRGKGFIDVQCPGHAGCTANLHTQSPLSEFELGKVIGEQLGIQGAFVKYATTDGDARSAAGVEEGLRLFNPMWKVERQADPTHLGQSQFKKCYSAKFSRAMFSAKTREKQQEQQKVFSQDVKARCTLVVKELLRKYAGDMHQIKHALPHVLNATVGCYDGDCSRCRRHSHVCGGGATNSWWNRSVFLGTHGITGLCMDDNDTLLLQEILKMKLSESAMELMKLGTSTQKCEAINRSISISLPKNVNCSRNMEGRLASTVHRLNNGLASISTQKLAAVGVELSAQTAVSLRQIGKEAEYQKNYAKKAETVKSRLFSKHRHLQEHLAYKKEKKCKK</sequence>
<gene>
    <name evidence="2" type="ORF">MAR_019631</name>
</gene>
<dbReference type="Proteomes" id="UP001164746">
    <property type="component" value="Chromosome 5"/>
</dbReference>
<dbReference type="EMBL" id="CP111016">
    <property type="protein sequence ID" value="WAR04262.1"/>
    <property type="molecule type" value="Genomic_DNA"/>
</dbReference>
<organism evidence="2 3">
    <name type="scientific">Mya arenaria</name>
    <name type="common">Soft-shell clam</name>
    <dbReference type="NCBI Taxonomy" id="6604"/>
    <lineage>
        <taxon>Eukaryota</taxon>
        <taxon>Metazoa</taxon>
        <taxon>Spiralia</taxon>
        <taxon>Lophotrochozoa</taxon>
        <taxon>Mollusca</taxon>
        <taxon>Bivalvia</taxon>
        <taxon>Autobranchia</taxon>
        <taxon>Heteroconchia</taxon>
        <taxon>Euheterodonta</taxon>
        <taxon>Imparidentia</taxon>
        <taxon>Neoheterodontei</taxon>
        <taxon>Myida</taxon>
        <taxon>Myoidea</taxon>
        <taxon>Myidae</taxon>
        <taxon>Mya</taxon>
    </lineage>
</organism>
<feature type="domain" description="Mutator-like transposase" evidence="1">
    <location>
        <begin position="102"/>
        <end position="474"/>
    </location>
</feature>
<evidence type="ECO:0000313" key="2">
    <source>
        <dbReference type="EMBL" id="WAR04262.1"/>
    </source>
</evidence>